<sequence length="488" mass="54835">MSWATTSPLQRLVIVLFAGTLGIASEARCEDVAYLPAVGETFDYGIEYRIIETTEGERNPIMIRQRCRLRYVVTKSDSKEWTGTYQTIPFMGNKLANKGALATYHRRTRESYEAGPNNQFGRTPSDPDMARLQQAASQRAEAMRMELQRRKLVELEQYRGLFRFCDGEIWCTASGKIRGKGEKGNLPFATGAIAGLIFLQLPDDGKTESGFSSRSESGLNFVSSNNDQVAQSTISVFSLMTPRESLEQGHLAFDREIEIAGGVSAGKQLTLSGSGMWEFSTEMGMPYAGSVDYKIEGASYVGKATKFDLRVGFHHLDPIRAMLFDNDLMPTMEAFDATNLPRLTSKQQSEMVKHWEPRSKKSRVRPNYALGNQFAQLATNSAPPPANSKLERLLEEELRDESNWKNDIQFEQILSRWKSIREVATKFPREWSDDSGSFTIKAMLRSVDKSNVSLLRLDNRQTISVPLDKLSEEDVEFARTFGVPDQGS</sequence>
<organism evidence="2 3">
    <name type="scientific">Rhodopirellula bahusiensis</name>
    <dbReference type="NCBI Taxonomy" id="2014065"/>
    <lineage>
        <taxon>Bacteria</taxon>
        <taxon>Pseudomonadati</taxon>
        <taxon>Planctomycetota</taxon>
        <taxon>Planctomycetia</taxon>
        <taxon>Pirellulales</taxon>
        <taxon>Pirellulaceae</taxon>
        <taxon>Rhodopirellula</taxon>
    </lineage>
</organism>
<dbReference type="AlphaFoldDB" id="A0A2G1W3X5"/>
<dbReference type="RefSeq" id="WP_099262286.1">
    <property type="nucleotide sequence ID" value="NZ_NIZW01000015.1"/>
</dbReference>
<dbReference type="GeneID" id="90610172"/>
<dbReference type="GO" id="GO:0042802">
    <property type="term" value="F:identical protein binding"/>
    <property type="evidence" value="ECO:0007669"/>
    <property type="project" value="InterPro"/>
</dbReference>
<dbReference type="Proteomes" id="UP000225740">
    <property type="component" value="Unassembled WGS sequence"/>
</dbReference>
<name>A0A2G1W3X5_9BACT</name>
<accession>A0A2G1W3X5</accession>
<proteinExistence type="predicted"/>
<feature type="domain" description="SLA1 homology" evidence="1">
    <location>
        <begin position="429"/>
        <end position="480"/>
    </location>
</feature>
<evidence type="ECO:0000313" key="2">
    <source>
        <dbReference type="EMBL" id="PHQ33723.1"/>
    </source>
</evidence>
<keyword evidence="3" id="KW-1185">Reference proteome</keyword>
<dbReference type="GO" id="GO:0043130">
    <property type="term" value="F:ubiquitin binding"/>
    <property type="evidence" value="ECO:0007669"/>
    <property type="project" value="InterPro"/>
</dbReference>
<comment type="caution">
    <text evidence="2">The sequence shown here is derived from an EMBL/GenBank/DDBJ whole genome shotgun (WGS) entry which is preliminary data.</text>
</comment>
<gene>
    <name evidence="2" type="ORF">CEE69_19365</name>
</gene>
<dbReference type="OrthoDB" id="287712at2"/>
<dbReference type="Pfam" id="PF03983">
    <property type="entry name" value="SHD1"/>
    <property type="match status" value="1"/>
</dbReference>
<dbReference type="GO" id="GO:0008092">
    <property type="term" value="F:cytoskeletal protein binding"/>
    <property type="evidence" value="ECO:0007669"/>
    <property type="project" value="InterPro"/>
</dbReference>
<evidence type="ECO:0000259" key="1">
    <source>
        <dbReference type="Pfam" id="PF03983"/>
    </source>
</evidence>
<reference evidence="2 3" key="1">
    <citation type="submission" date="2017-06" db="EMBL/GenBank/DDBJ databases">
        <title>Description of Rhodopirellula bahusiensis sp. nov.</title>
        <authorList>
            <person name="Kizina J."/>
            <person name="Harder J."/>
        </authorList>
    </citation>
    <scope>NUCLEOTIDE SEQUENCE [LARGE SCALE GENOMIC DNA]</scope>
    <source>
        <strain evidence="2 3">SWK21</strain>
    </source>
</reference>
<dbReference type="InterPro" id="IPR007131">
    <property type="entry name" value="SHD1"/>
</dbReference>
<dbReference type="EMBL" id="NIZW01000015">
    <property type="protein sequence ID" value="PHQ33723.1"/>
    <property type="molecule type" value="Genomic_DNA"/>
</dbReference>
<protein>
    <recommendedName>
        <fullName evidence="1">SLA1 homology domain-containing protein</fullName>
    </recommendedName>
</protein>
<evidence type="ECO:0000313" key="3">
    <source>
        <dbReference type="Proteomes" id="UP000225740"/>
    </source>
</evidence>
<dbReference type="Gene3D" id="2.30.30.700">
    <property type="entry name" value="SLA1 homology domain 1"/>
    <property type="match status" value="1"/>
</dbReference>
<dbReference type="GO" id="GO:0030674">
    <property type="term" value="F:protein-macromolecule adaptor activity"/>
    <property type="evidence" value="ECO:0007669"/>
    <property type="project" value="InterPro"/>
</dbReference>